<evidence type="ECO:0000313" key="2">
    <source>
        <dbReference type="EMBL" id="RIB37684.1"/>
    </source>
</evidence>
<sequence>MAVATATAPSSFIACSSGMAAQIKTLLILFYLITDLRVNKSLPLLAYKNEIGCLLRNCFKDLPGFRYYPGE</sequence>
<dbReference type="AlphaFoldDB" id="A0A1V3CB60"/>
<evidence type="ECO:0000313" key="4">
    <source>
        <dbReference type="Proteomes" id="UP000284508"/>
    </source>
</evidence>
<reference evidence="2 4" key="1">
    <citation type="journal article" date="2018" name="BMC Microbiol.">
        <title>Genome sequencing of strains of the most prevalent clonal group of O1:K1:H7 Escherichia coli that causes neonatal meningitis in France.</title>
        <authorList>
            <person name="Geslain G."/>
            <person name="Birgy A."/>
            <person name="Adiba S."/>
            <person name="Magnan M."/>
            <person name="Courroux C."/>
            <person name="Levy C."/>
            <person name="Cohen R."/>
            <person name="Bidet P."/>
            <person name="Bonacorsi S."/>
        </authorList>
    </citation>
    <scope>NUCLEOTIDE SEQUENCE [LARGE SCALE GENOMIC DNA]</scope>
    <source>
        <strain evidence="2 4">S308</strain>
    </source>
</reference>
<accession>A0A1V3CB60</accession>
<evidence type="ECO:0000313" key="1">
    <source>
        <dbReference type="EMBL" id="PZZ53994.1"/>
    </source>
</evidence>
<organism evidence="1 3">
    <name type="scientific">Escherichia coli</name>
    <dbReference type="NCBI Taxonomy" id="562"/>
    <lineage>
        <taxon>Bacteria</taxon>
        <taxon>Pseudomonadati</taxon>
        <taxon>Pseudomonadota</taxon>
        <taxon>Gammaproteobacteria</taxon>
        <taxon>Enterobacterales</taxon>
        <taxon>Enterobacteriaceae</taxon>
        <taxon>Escherichia</taxon>
    </lineage>
</organism>
<name>A0A1V3CB60_ECOLX</name>
<protein>
    <submittedName>
        <fullName evidence="1">Uncharacterized protein</fullName>
    </submittedName>
</protein>
<dbReference type="Proteomes" id="UP000248865">
    <property type="component" value="Unassembled WGS sequence"/>
</dbReference>
<proteinExistence type="predicted"/>
<evidence type="ECO:0000313" key="3">
    <source>
        <dbReference type="Proteomes" id="UP000248865"/>
    </source>
</evidence>
<dbReference type="EMBL" id="QFSS01000580">
    <property type="protein sequence ID" value="PZZ53994.1"/>
    <property type="molecule type" value="Genomic_DNA"/>
</dbReference>
<gene>
    <name evidence="2" type="ORF">D3C88_33185</name>
    <name evidence="1" type="ORF">DIV22_31235</name>
</gene>
<comment type="caution">
    <text evidence="1">The sequence shown here is derived from an EMBL/GenBank/DDBJ whole genome shotgun (WGS) entry which is preliminary data.</text>
</comment>
<dbReference type="Proteomes" id="UP000284508">
    <property type="component" value="Unassembled WGS sequence"/>
</dbReference>
<reference evidence="1 3" key="2">
    <citation type="submission" date="2018-05" db="EMBL/GenBank/DDBJ databases">
        <title>Genomic sequencing of EHEC O26 New European Clone.</title>
        <authorList>
            <person name="Karnisova L."/>
            <person name="Nunvar J."/>
            <person name="Marejkova M."/>
            <person name="Mellmann A."/>
            <person name="Drevinek P."/>
            <person name="Blahova K."/>
            <person name="Bielaszewska M."/>
        </authorList>
    </citation>
    <scope>NUCLEOTIDE SEQUENCE [LARGE SCALE GENOMIC DNA]</scope>
    <source>
        <strain evidence="1 3">14-391</strain>
    </source>
</reference>
<dbReference type="EMBL" id="QXHA01001977">
    <property type="protein sequence ID" value="RIB37684.1"/>
    <property type="molecule type" value="Genomic_DNA"/>
</dbReference>